<dbReference type="Proteomes" id="UP000664360">
    <property type="component" value="Chromosome"/>
</dbReference>
<evidence type="ECO:0000313" key="2">
    <source>
        <dbReference type="Proteomes" id="UP000664360"/>
    </source>
</evidence>
<protein>
    <submittedName>
        <fullName evidence="1">Uncharacterized protein</fullName>
    </submittedName>
</protein>
<evidence type="ECO:0000313" key="1">
    <source>
        <dbReference type="EMBL" id="WYJ79909.1"/>
    </source>
</evidence>
<sequence>MTKSDELLEQAVSQFLSVLKNADQQKREGAAKWLKEGLEGELSEGGQNFIDDLCELIIAGELNDVAKHLALLL</sequence>
<gene>
    <name evidence="1" type="ORF">DOK79_001462</name>
</gene>
<accession>A0ABZ2T108</accession>
<organism evidence="1 2">
    <name type="scientific">Candidatus Enterococcus mangumiae</name>
    <dbReference type="NCBI Taxonomy" id="2230878"/>
    <lineage>
        <taxon>Bacteria</taxon>
        <taxon>Bacillati</taxon>
        <taxon>Bacillota</taxon>
        <taxon>Bacilli</taxon>
        <taxon>Lactobacillales</taxon>
        <taxon>Enterococcaceae</taxon>
        <taxon>Enterococcus</taxon>
    </lineage>
</organism>
<dbReference type="EMBL" id="CP147250">
    <property type="protein sequence ID" value="WYJ79909.1"/>
    <property type="molecule type" value="Genomic_DNA"/>
</dbReference>
<reference evidence="1 2" key="1">
    <citation type="submission" date="2024-03" db="EMBL/GenBank/DDBJ databases">
        <title>The Genome Sequence of Enterococcus sp. DIV1094.</title>
        <authorList>
            <consortium name="The Broad Institute Genomics Platform"/>
            <consortium name="The Broad Institute Microbial Omics Core"/>
            <consortium name="The Broad Institute Genomic Center for Infectious Diseases"/>
            <person name="Earl A."/>
            <person name="Manson A."/>
            <person name="Gilmore M."/>
            <person name="Schwartman J."/>
            <person name="Shea T."/>
            <person name="Abouelleil A."/>
            <person name="Cao P."/>
            <person name="Chapman S."/>
            <person name="Cusick C."/>
            <person name="Young S."/>
            <person name="Neafsey D."/>
            <person name="Nusbaum C."/>
            <person name="Birren B."/>
        </authorList>
    </citation>
    <scope>NUCLEOTIDE SEQUENCE [LARGE SCALE GENOMIC DNA]</scope>
    <source>
        <strain evidence="1 2">DIV1094</strain>
    </source>
</reference>
<dbReference type="RefSeq" id="WP_206854272.1">
    <property type="nucleotide sequence ID" value="NZ_CP147250.1"/>
</dbReference>
<proteinExistence type="predicted"/>
<name>A0ABZ2T108_9ENTE</name>
<keyword evidence="2" id="KW-1185">Reference proteome</keyword>